<comment type="caution">
    <text evidence="10">The sequence shown here is derived from an EMBL/GenBank/DDBJ whole genome shotgun (WGS) entry which is preliminary data.</text>
</comment>
<name>A0A087DU05_9BIFI</name>
<evidence type="ECO:0000256" key="7">
    <source>
        <dbReference type="ARBA" id="ARBA00023136"/>
    </source>
</evidence>
<dbReference type="Pfam" id="PF13231">
    <property type="entry name" value="PMT_2"/>
    <property type="match status" value="1"/>
</dbReference>
<keyword evidence="4" id="KW-0808">Transferase</keyword>
<keyword evidence="6 8" id="KW-1133">Transmembrane helix</keyword>
<accession>A0A087DU05</accession>
<evidence type="ECO:0000256" key="3">
    <source>
        <dbReference type="ARBA" id="ARBA00022676"/>
    </source>
</evidence>
<proteinExistence type="predicted"/>
<keyword evidence="7 8" id="KW-0472">Membrane</keyword>
<feature type="transmembrane region" description="Helical" evidence="8">
    <location>
        <begin position="113"/>
        <end position="134"/>
    </location>
</feature>
<organism evidence="10 11">
    <name type="scientific">Bifidobacterium subtile</name>
    <dbReference type="NCBI Taxonomy" id="77635"/>
    <lineage>
        <taxon>Bacteria</taxon>
        <taxon>Bacillati</taxon>
        <taxon>Actinomycetota</taxon>
        <taxon>Actinomycetes</taxon>
        <taxon>Bifidobacteriales</taxon>
        <taxon>Bifidobacteriaceae</taxon>
        <taxon>Bifidobacterium</taxon>
    </lineage>
</organism>
<sequence>MENDGSIAKRPDAQGSPNTRTVLVGTACERRVARAAPHRLYESALLIAVGVSSCALSMFLGRRASVWFDEGYSIMISRRPVGELIRLTSVDAHPPLYYLVLKLWGSCFSWQEWSLRLLSAIFAGLAAAVTVLLIKELASPSVAALSAPLLVIAPYHLRFGYEIRMYSLASLIVVAATLMLARAVRMRRKRFWIAYAALVALGMSTLFVTATVWITQFLLLTVASVRRRMPWGWLEAYALALGLYVPYLPFALHQVLSATINPLLSHGMTLAALGDTLSLFVLARSGDGIGPVQTLLCLFVAAIPFWYMFHVGGSRATASSQTAQARDRRACAVLAAMAVMPLGVFAAIDALRQLAGVPLMYIPRYASFVSMFFYALVAVALTDRIQPSLLLSARSRVIAACAVVCVVAISLIGIANLDADGNRNFGERRTPMAETERAHIVCSPDNTILAVDAFMYIETAYYFDGCALRFLATHEIALSGGYAPLHGSPARISDARELRTPTVTVLTWVSDRKPLDDPRYRLVHERVFSRQKVSTYALR</sequence>
<evidence type="ECO:0000256" key="1">
    <source>
        <dbReference type="ARBA" id="ARBA00004651"/>
    </source>
</evidence>
<feature type="transmembrane region" description="Helical" evidence="8">
    <location>
        <begin position="397"/>
        <end position="417"/>
    </location>
</feature>
<dbReference type="GO" id="GO:0009103">
    <property type="term" value="P:lipopolysaccharide biosynthetic process"/>
    <property type="evidence" value="ECO:0007669"/>
    <property type="project" value="UniProtKB-ARBA"/>
</dbReference>
<keyword evidence="5 8" id="KW-0812">Transmembrane</keyword>
<evidence type="ECO:0000313" key="11">
    <source>
        <dbReference type="Proteomes" id="UP000029055"/>
    </source>
</evidence>
<feature type="transmembrane region" description="Helical" evidence="8">
    <location>
        <begin position="40"/>
        <end position="60"/>
    </location>
</feature>
<comment type="subcellular location">
    <subcellularLocation>
        <location evidence="1">Cell membrane</location>
        <topology evidence="1">Multi-pass membrane protein</topology>
    </subcellularLocation>
</comment>
<dbReference type="STRING" id="77635.BISU_2206"/>
<dbReference type="InterPro" id="IPR038731">
    <property type="entry name" value="RgtA/B/C-like"/>
</dbReference>
<evidence type="ECO:0000256" key="5">
    <source>
        <dbReference type="ARBA" id="ARBA00022692"/>
    </source>
</evidence>
<feature type="transmembrane region" description="Helical" evidence="8">
    <location>
        <begin position="263"/>
        <end position="283"/>
    </location>
</feature>
<feature type="transmembrane region" description="Helical" evidence="8">
    <location>
        <begin position="141"/>
        <end position="157"/>
    </location>
</feature>
<evidence type="ECO:0000256" key="2">
    <source>
        <dbReference type="ARBA" id="ARBA00022475"/>
    </source>
</evidence>
<protein>
    <recommendedName>
        <fullName evidence="9">Glycosyltransferase RgtA/B/C/D-like domain-containing protein</fullName>
    </recommendedName>
</protein>
<dbReference type="EMBL" id="JGZR01000016">
    <property type="protein sequence ID" value="KFI99005.1"/>
    <property type="molecule type" value="Genomic_DNA"/>
</dbReference>
<feature type="transmembrane region" description="Helical" evidence="8">
    <location>
        <begin position="193"/>
        <end position="219"/>
    </location>
</feature>
<evidence type="ECO:0000259" key="9">
    <source>
        <dbReference type="Pfam" id="PF13231"/>
    </source>
</evidence>
<dbReference type="GO" id="GO:0005886">
    <property type="term" value="C:plasma membrane"/>
    <property type="evidence" value="ECO:0007669"/>
    <property type="project" value="UniProtKB-SubCell"/>
</dbReference>
<feature type="domain" description="Glycosyltransferase RgtA/B/C/D-like" evidence="9">
    <location>
        <begin position="93"/>
        <end position="248"/>
    </location>
</feature>
<gene>
    <name evidence="10" type="ORF">BISU_2206</name>
</gene>
<dbReference type="AlphaFoldDB" id="A0A087DU05"/>
<feature type="transmembrane region" description="Helical" evidence="8">
    <location>
        <begin position="231"/>
        <end position="251"/>
    </location>
</feature>
<keyword evidence="11" id="KW-1185">Reference proteome</keyword>
<evidence type="ECO:0000256" key="6">
    <source>
        <dbReference type="ARBA" id="ARBA00022989"/>
    </source>
</evidence>
<dbReference type="PANTHER" id="PTHR33908">
    <property type="entry name" value="MANNOSYLTRANSFERASE YKCB-RELATED"/>
    <property type="match status" value="1"/>
</dbReference>
<reference evidence="10 11" key="1">
    <citation type="submission" date="2014-03" db="EMBL/GenBank/DDBJ databases">
        <title>Genomics of Bifidobacteria.</title>
        <authorList>
            <person name="Ventura M."/>
            <person name="Milani C."/>
            <person name="Lugli G.A."/>
        </authorList>
    </citation>
    <scope>NUCLEOTIDE SEQUENCE [LARGE SCALE GENOMIC DNA]</scope>
    <source>
        <strain evidence="10 11">LMG 11597</strain>
    </source>
</reference>
<feature type="transmembrane region" description="Helical" evidence="8">
    <location>
        <begin position="330"/>
        <end position="348"/>
    </location>
</feature>
<evidence type="ECO:0000313" key="10">
    <source>
        <dbReference type="EMBL" id="KFI99005.1"/>
    </source>
</evidence>
<dbReference type="Proteomes" id="UP000029055">
    <property type="component" value="Unassembled WGS sequence"/>
</dbReference>
<feature type="transmembrane region" description="Helical" evidence="8">
    <location>
        <begin position="163"/>
        <end position="181"/>
    </location>
</feature>
<keyword evidence="2" id="KW-1003">Cell membrane</keyword>
<feature type="transmembrane region" description="Helical" evidence="8">
    <location>
        <begin position="289"/>
        <end position="309"/>
    </location>
</feature>
<dbReference type="eggNOG" id="COG5305">
    <property type="taxonomic scope" value="Bacteria"/>
</dbReference>
<feature type="transmembrane region" description="Helical" evidence="8">
    <location>
        <begin position="368"/>
        <end position="385"/>
    </location>
</feature>
<dbReference type="PANTHER" id="PTHR33908:SF11">
    <property type="entry name" value="MEMBRANE PROTEIN"/>
    <property type="match status" value="1"/>
</dbReference>
<dbReference type="GO" id="GO:0016763">
    <property type="term" value="F:pentosyltransferase activity"/>
    <property type="evidence" value="ECO:0007669"/>
    <property type="project" value="TreeGrafter"/>
</dbReference>
<dbReference type="InterPro" id="IPR050297">
    <property type="entry name" value="LipidA_mod_glycosyltrf_83"/>
</dbReference>
<evidence type="ECO:0000256" key="8">
    <source>
        <dbReference type="SAM" id="Phobius"/>
    </source>
</evidence>
<keyword evidence="3" id="KW-0328">Glycosyltransferase</keyword>
<evidence type="ECO:0000256" key="4">
    <source>
        <dbReference type="ARBA" id="ARBA00022679"/>
    </source>
</evidence>